<evidence type="ECO:0000256" key="3">
    <source>
        <dbReference type="ARBA" id="ARBA00022989"/>
    </source>
</evidence>
<gene>
    <name evidence="7" type="ORF">PFICI_11467</name>
</gene>
<evidence type="ECO:0000256" key="1">
    <source>
        <dbReference type="ARBA" id="ARBA00004167"/>
    </source>
</evidence>
<dbReference type="EMBL" id="KI912117">
    <property type="protein sequence ID" value="ETS76080.1"/>
    <property type="molecule type" value="Genomic_DNA"/>
</dbReference>
<dbReference type="InterPro" id="IPR051694">
    <property type="entry name" value="Immunoregulatory_rcpt-like"/>
</dbReference>
<evidence type="ECO:0000256" key="6">
    <source>
        <dbReference type="SAM" id="Phobius"/>
    </source>
</evidence>
<dbReference type="eggNOG" id="ENOG502SZGQ">
    <property type="taxonomic scope" value="Eukaryota"/>
</dbReference>
<dbReference type="PANTHER" id="PTHR15549:SF26">
    <property type="entry name" value="AXIAL BUDDING PATTERN PROTEIN 2-RELATED"/>
    <property type="match status" value="1"/>
</dbReference>
<organism evidence="7 8">
    <name type="scientific">Pestalotiopsis fici (strain W106-1 / CGMCC3.15140)</name>
    <dbReference type="NCBI Taxonomy" id="1229662"/>
    <lineage>
        <taxon>Eukaryota</taxon>
        <taxon>Fungi</taxon>
        <taxon>Dikarya</taxon>
        <taxon>Ascomycota</taxon>
        <taxon>Pezizomycotina</taxon>
        <taxon>Sordariomycetes</taxon>
        <taxon>Xylariomycetidae</taxon>
        <taxon>Amphisphaeriales</taxon>
        <taxon>Sporocadaceae</taxon>
        <taxon>Pestalotiopsis</taxon>
    </lineage>
</organism>
<dbReference type="Proteomes" id="UP000030651">
    <property type="component" value="Unassembled WGS sequence"/>
</dbReference>
<evidence type="ECO:0000313" key="7">
    <source>
        <dbReference type="EMBL" id="ETS76080.1"/>
    </source>
</evidence>
<feature type="compositionally biased region" description="Low complexity" evidence="5">
    <location>
        <begin position="76"/>
        <end position="109"/>
    </location>
</feature>
<dbReference type="HOGENOM" id="CLU_1310507_0_0_1"/>
<evidence type="ECO:0000313" key="8">
    <source>
        <dbReference type="Proteomes" id="UP000030651"/>
    </source>
</evidence>
<proteinExistence type="predicted"/>
<dbReference type="KEGG" id="pfy:PFICI_11467"/>
<keyword evidence="2 6" id="KW-0812">Transmembrane</keyword>
<evidence type="ECO:0000256" key="4">
    <source>
        <dbReference type="ARBA" id="ARBA00023136"/>
    </source>
</evidence>
<dbReference type="InParanoid" id="W3WQC2"/>
<dbReference type="OrthoDB" id="4775238at2759"/>
<dbReference type="GeneID" id="19276480"/>
<sequence length="210" mass="22460">MAANLATSWYQWKVYAEETNLTEPYVFHMVNARGTTYEQTQGGFWSTSFYILRNETSSSSSSSSPSTSASISSTIASSSSLSSSPTTQLLPTTSLSRSSTAAIESTSISPMPTDAAPIDLETDHGGLSTGAIAGVAVAGVVVTILLALVGFCYGKRRVRRPQPVVPEPRIDTVEVAPAYWEYHPPPQEMHGAPDAVQEQKAVYELPPGRN</sequence>
<name>W3WQC2_PESFW</name>
<dbReference type="AlphaFoldDB" id="W3WQC2"/>
<dbReference type="RefSeq" id="XP_007838239.1">
    <property type="nucleotide sequence ID" value="XM_007840048.1"/>
</dbReference>
<dbReference type="PANTHER" id="PTHR15549">
    <property type="entry name" value="PAIRED IMMUNOGLOBULIN-LIKE TYPE 2 RECEPTOR"/>
    <property type="match status" value="1"/>
</dbReference>
<dbReference type="GO" id="GO:0016020">
    <property type="term" value="C:membrane"/>
    <property type="evidence" value="ECO:0007669"/>
    <property type="project" value="UniProtKB-SubCell"/>
</dbReference>
<feature type="transmembrane region" description="Helical" evidence="6">
    <location>
        <begin position="131"/>
        <end position="153"/>
    </location>
</feature>
<accession>W3WQC2</accession>
<keyword evidence="8" id="KW-1185">Reference proteome</keyword>
<comment type="subcellular location">
    <subcellularLocation>
        <location evidence="1">Membrane</location>
        <topology evidence="1">Single-pass membrane protein</topology>
    </subcellularLocation>
</comment>
<feature type="region of interest" description="Disordered" evidence="5">
    <location>
        <begin position="76"/>
        <end position="121"/>
    </location>
</feature>
<evidence type="ECO:0008006" key="9">
    <source>
        <dbReference type="Google" id="ProtNLM"/>
    </source>
</evidence>
<keyword evidence="4 6" id="KW-0472">Membrane</keyword>
<reference evidence="8" key="1">
    <citation type="journal article" date="2015" name="BMC Genomics">
        <title>Genomic and transcriptomic analysis of the endophytic fungus Pestalotiopsis fici reveals its lifestyle and high potential for synthesis of natural products.</title>
        <authorList>
            <person name="Wang X."/>
            <person name="Zhang X."/>
            <person name="Liu L."/>
            <person name="Xiang M."/>
            <person name="Wang W."/>
            <person name="Sun X."/>
            <person name="Che Y."/>
            <person name="Guo L."/>
            <person name="Liu G."/>
            <person name="Guo L."/>
            <person name="Wang C."/>
            <person name="Yin W.B."/>
            <person name="Stadler M."/>
            <person name="Zhang X."/>
            <person name="Liu X."/>
        </authorList>
    </citation>
    <scope>NUCLEOTIDE SEQUENCE [LARGE SCALE GENOMIC DNA]</scope>
    <source>
        <strain evidence="8">W106-1 / CGMCC3.15140</strain>
    </source>
</reference>
<evidence type="ECO:0000256" key="2">
    <source>
        <dbReference type="ARBA" id="ARBA00022692"/>
    </source>
</evidence>
<protein>
    <recommendedName>
        <fullName evidence="9">Mid2 domain-containing protein</fullName>
    </recommendedName>
</protein>
<keyword evidence="3 6" id="KW-1133">Transmembrane helix</keyword>
<dbReference type="GO" id="GO:0071944">
    <property type="term" value="C:cell periphery"/>
    <property type="evidence" value="ECO:0007669"/>
    <property type="project" value="UniProtKB-ARBA"/>
</dbReference>
<evidence type="ECO:0000256" key="5">
    <source>
        <dbReference type="SAM" id="MobiDB-lite"/>
    </source>
</evidence>